<evidence type="ECO:0000313" key="3">
    <source>
        <dbReference type="EMBL" id="EFF69598.1"/>
    </source>
</evidence>
<dbReference type="GO" id="GO:0005737">
    <property type="term" value="C:cytoplasm"/>
    <property type="evidence" value="ECO:0007669"/>
    <property type="project" value="TreeGrafter"/>
</dbReference>
<dbReference type="Proteomes" id="UP000006238">
    <property type="component" value="Unassembled WGS sequence"/>
</dbReference>
<dbReference type="Gene3D" id="3.30.300.30">
    <property type="match status" value="1"/>
</dbReference>
<gene>
    <name evidence="3" type="ORF">BUTYVIB_00111</name>
</gene>
<protein>
    <submittedName>
        <fullName evidence="3">AMP-binding enzyme</fullName>
    </submittedName>
</protein>
<comment type="caution">
    <text evidence="3">The sequence shown here is derived from an EMBL/GenBank/DDBJ whole genome shotgun (WGS) entry which is preliminary data.</text>
</comment>
<dbReference type="EMBL" id="ABWN01000017">
    <property type="protein sequence ID" value="EFF69598.1"/>
    <property type="molecule type" value="Genomic_DNA"/>
</dbReference>
<dbReference type="SUPFAM" id="SSF56801">
    <property type="entry name" value="Acetyl-CoA synthetase-like"/>
    <property type="match status" value="1"/>
</dbReference>
<dbReference type="GO" id="GO:0043041">
    <property type="term" value="P:amino acid activation for nonribosomal peptide biosynthetic process"/>
    <property type="evidence" value="ECO:0007669"/>
    <property type="project" value="TreeGrafter"/>
</dbReference>
<name>D4RWS4_9FIRM</name>
<dbReference type="CDD" id="cd05930">
    <property type="entry name" value="A_NRPS"/>
    <property type="match status" value="1"/>
</dbReference>
<accession>D4RWS4</accession>
<evidence type="ECO:0000256" key="1">
    <source>
        <dbReference type="SAM" id="Phobius"/>
    </source>
</evidence>
<dbReference type="Pfam" id="PF00501">
    <property type="entry name" value="AMP-binding"/>
    <property type="match status" value="1"/>
</dbReference>
<organism evidence="3 4">
    <name type="scientific">Eshraghiella crossota DSM 2876</name>
    <dbReference type="NCBI Taxonomy" id="511680"/>
    <lineage>
        <taxon>Bacteria</taxon>
        <taxon>Bacillati</taxon>
        <taxon>Bacillota</taxon>
        <taxon>Clostridia</taxon>
        <taxon>Lachnospirales</taxon>
        <taxon>Lachnospiraceae</taxon>
        <taxon>Eshraghiella</taxon>
    </lineage>
</organism>
<feature type="transmembrane region" description="Helical" evidence="1">
    <location>
        <begin position="62"/>
        <end position="81"/>
    </location>
</feature>
<dbReference type="eggNOG" id="COG1020">
    <property type="taxonomic scope" value="Bacteria"/>
</dbReference>
<keyword evidence="1" id="KW-0472">Membrane</keyword>
<evidence type="ECO:0000259" key="2">
    <source>
        <dbReference type="Pfam" id="PF00501"/>
    </source>
</evidence>
<dbReference type="PANTHER" id="PTHR45527:SF1">
    <property type="entry name" value="FATTY ACID SYNTHASE"/>
    <property type="match status" value="1"/>
</dbReference>
<dbReference type="InterPro" id="IPR000873">
    <property type="entry name" value="AMP-dep_synth/lig_dom"/>
</dbReference>
<dbReference type="GO" id="GO:0044550">
    <property type="term" value="P:secondary metabolite biosynthetic process"/>
    <property type="evidence" value="ECO:0007669"/>
    <property type="project" value="TreeGrafter"/>
</dbReference>
<keyword evidence="1" id="KW-1133">Transmembrane helix</keyword>
<dbReference type="STRING" id="45851.BHV86_06340"/>
<dbReference type="AlphaFoldDB" id="D4RWS4"/>
<evidence type="ECO:0000313" key="4">
    <source>
        <dbReference type="Proteomes" id="UP000006238"/>
    </source>
</evidence>
<dbReference type="RefSeq" id="WP_005600701.1">
    <property type="nucleotide sequence ID" value="NZ_GG663519.1"/>
</dbReference>
<dbReference type="InterPro" id="IPR045851">
    <property type="entry name" value="AMP-bd_C_sf"/>
</dbReference>
<dbReference type="PANTHER" id="PTHR45527">
    <property type="entry name" value="NONRIBOSOMAL PEPTIDE SYNTHETASE"/>
    <property type="match status" value="1"/>
</dbReference>
<dbReference type="GO" id="GO:0031177">
    <property type="term" value="F:phosphopantetheine binding"/>
    <property type="evidence" value="ECO:0007669"/>
    <property type="project" value="TreeGrafter"/>
</dbReference>
<sequence>MYNVLTFLENSSLNYPDKTAVKDNNSEITYKELVINAKRIGTFLSEYDVRRKPVVVYGNKSVRVLTTFFGIVYAGGFYVLIDPSFPKERVMKIFNVLKPSVVITDEDKFDRIRECEYKGTVLDINSVEKDIDEAVLSTIRKNALDTDPLYGIFTSGSTGDPKCVVVCHRSVIDFINVFTETFGITDKDVIGNQAPFDFDVSVKDIYSCIKTGATLIIIPKEYFMFPNNVCDMLDDNNVTTLIWAVSALCLLNRLHGLKYKAPHAINKIMFSGEMMPVKQLNAWRSYYKDAMFVNLYGPTEITCNCTYYIIDREYSDDEKLPMGNAFLNEHVFLLDDDNSEITDKNIPGEVCVSGTALALGYYNNKEATAKAFVQNPLNDNFNELIYKTGDLAYYNDEGMFVFSGRKDFQIKHMGHRIELEEVDIAIGSICGIDRVCTFFDEAKNKMVSFYVGGIDKAELIAELKTKVPDFMVPNLFMQIDEMPLTKNGKIDRNTLKEIYRGGRK</sequence>
<keyword evidence="4" id="KW-1185">Reference proteome</keyword>
<dbReference type="Gene3D" id="3.40.50.12780">
    <property type="entry name" value="N-terminal domain of ligase-like"/>
    <property type="match status" value="1"/>
</dbReference>
<feature type="domain" description="AMP-dependent synthetase/ligase" evidence="2">
    <location>
        <begin position="9"/>
        <end position="362"/>
    </location>
</feature>
<dbReference type="InterPro" id="IPR042099">
    <property type="entry name" value="ANL_N_sf"/>
</dbReference>
<proteinExistence type="predicted"/>
<reference evidence="3 4" key="1">
    <citation type="submission" date="2010-02" db="EMBL/GenBank/DDBJ databases">
        <authorList>
            <person name="Weinstock G."/>
            <person name="Sodergren E."/>
            <person name="Clifton S."/>
            <person name="Fulton L."/>
            <person name="Fulton B."/>
            <person name="Courtney L."/>
            <person name="Fronick C."/>
            <person name="Harrison M."/>
            <person name="Strong C."/>
            <person name="Farmer C."/>
            <person name="Delahaunty K."/>
            <person name="Markovic C."/>
            <person name="Hall O."/>
            <person name="Minx P."/>
            <person name="Tomlinson C."/>
            <person name="Mitreva M."/>
            <person name="Nelson J."/>
            <person name="Hou S."/>
            <person name="Wollam A."/>
            <person name="Pepin K.H."/>
            <person name="Johnson M."/>
            <person name="Bhonagiri V."/>
            <person name="Zhang X."/>
            <person name="Suruliraj S."/>
            <person name="Warren W."/>
            <person name="Chinwalla A."/>
            <person name="Mardis E.R."/>
            <person name="Wilson R.K."/>
        </authorList>
    </citation>
    <scope>NUCLEOTIDE SEQUENCE [LARGE SCALE GENOMIC DNA]</scope>
    <source>
        <strain evidence="3 4">DSM 2876</strain>
    </source>
</reference>
<keyword evidence="1" id="KW-0812">Transmembrane</keyword>
<dbReference type="HOGENOM" id="CLU_000022_2_12_9"/>
<dbReference type="GeneID" id="98918479"/>